<keyword evidence="2" id="KW-0805">Transcription regulation</keyword>
<dbReference type="Gene3D" id="1.10.10.10">
    <property type="entry name" value="Winged helix-like DNA-binding domain superfamily/Winged helix DNA-binding domain"/>
    <property type="match status" value="1"/>
</dbReference>
<keyword evidence="3" id="KW-0238">DNA-binding</keyword>
<evidence type="ECO:0000256" key="1">
    <source>
        <dbReference type="ARBA" id="ARBA00009437"/>
    </source>
</evidence>
<protein>
    <submittedName>
        <fullName evidence="6">LysR family transcriptional regulator</fullName>
    </submittedName>
</protein>
<dbReference type="SUPFAM" id="SSF46785">
    <property type="entry name" value="Winged helix' DNA-binding domain"/>
    <property type="match status" value="1"/>
</dbReference>
<dbReference type="CDD" id="cd05466">
    <property type="entry name" value="PBP2_LTTR_substrate"/>
    <property type="match status" value="1"/>
</dbReference>
<accession>A0A4Z0JLK0</accession>
<dbReference type="PROSITE" id="PS50931">
    <property type="entry name" value="HTH_LYSR"/>
    <property type="match status" value="1"/>
</dbReference>
<dbReference type="GO" id="GO:0005829">
    <property type="term" value="C:cytosol"/>
    <property type="evidence" value="ECO:0007669"/>
    <property type="project" value="TreeGrafter"/>
</dbReference>
<keyword evidence="4" id="KW-0804">Transcription</keyword>
<dbReference type="PANTHER" id="PTHR30419:SF8">
    <property type="entry name" value="NITROGEN ASSIMILATION TRANSCRIPTIONAL ACTIVATOR-RELATED"/>
    <property type="match status" value="1"/>
</dbReference>
<dbReference type="SUPFAM" id="SSF53850">
    <property type="entry name" value="Periplasmic binding protein-like II"/>
    <property type="match status" value="1"/>
</dbReference>
<dbReference type="InterPro" id="IPR036390">
    <property type="entry name" value="WH_DNA-bd_sf"/>
</dbReference>
<keyword evidence="7" id="KW-1185">Reference proteome</keyword>
<dbReference type="OrthoDB" id="9803714at2"/>
<dbReference type="Pfam" id="PF00126">
    <property type="entry name" value="HTH_1"/>
    <property type="match status" value="1"/>
</dbReference>
<dbReference type="Gene3D" id="3.40.190.290">
    <property type="match status" value="1"/>
</dbReference>
<comment type="caution">
    <text evidence="6">The sequence shown here is derived from an EMBL/GenBank/DDBJ whole genome shotgun (WGS) entry which is preliminary data.</text>
</comment>
<dbReference type="EMBL" id="RKLY01000017">
    <property type="protein sequence ID" value="TGD22906.1"/>
    <property type="molecule type" value="Genomic_DNA"/>
</dbReference>
<feature type="domain" description="HTH lysR-type" evidence="5">
    <location>
        <begin position="1"/>
        <end position="58"/>
    </location>
</feature>
<dbReference type="InterPro" id="IPR005119">
    <property type="entry name" value="LysR_subst-bd"/>
</dbReference>
<dbReference type="AlphaFoldDB" id="A0A4Z0JLK0"/>
<evidence type="ECO:0000256" key="2">
    <source>
        <dbReference type="ARBA" id="ARBA00023015"/>
    </source>
</evidence>
<evidence type="ECO:0000259" key="5">
    <source>
        <dbReference type="PROSITE" id="PS50931"/>
    </source>
</evidence>
<proteinExistence type="inferred from homology"/>
<evidence type="ECO:0000256" key="3">
    <source>
        <dbReference type="ARBA" id="ARBA00023125"/>
    </source>
</evidence>
<dbReference type="InterPro" id="IPR000847">
    <property type="entry name" value="LysR_HTH_N"/>
</dbReference>
<evidence type="ECO:0000256" key="4">
    <source>
        <dbReference type="ARBA" id="ARBA00023163"/>
    </source>
</evidence>
<dbReference type="GO" id="GO:0003700">
    <property type="term" value="F:DNA-binding transcription factor activity"/>
    <property type="evidence" value="ECO:0007669"/>
    <property type="project" value="InterPro"/>
</dbReference>
<comment type="similarity">
    <text evidence="1">Belongs to the LysR transcriptional regulatory family.</text>
</comment>
<dbReference type="InterPro" id="IPR050950">
    <property type="entry name" value="HTH-type_LysR_regulators"/>
</dbReference>
<dbReference type="FunFam" id="1.10.10.10:FF:000001">
    <property type="entry name" value="LysR family transcriptional regulator"/>
    <property type="match status" value="1"/>
</dbReference>
<evidence type="ECO:0000313" key="7">
    <source>
        <dbReference type="Proteomes" id="UP000298021"/>
    </source>
</evidence>
<gene>
    <name evidence="6" type="ORF">EGT49_07560</name>
</gene>
<reference evidence="6 7" key="1">
    <citation type="submission" date="2018-10" db="EMBL/GenBank/DDBJ databases">
        <title>Lactobacillus sp. R7 and Lactobacillus sp. R19 isolated from fermented mustard green product of Taiwan.</title>
        <authorList>
            <person name="Lin S.-T."/>
        </authorList>
    </citation>
    <scope>NUCLEOTIDE SEQUENCE [LARGE SCALE GENOMIC DNA]</scope>
    <source>
        <strain evidence="6 7">BCRC 81127</strain>
    </source>
</reference>
<dbReference type="Pfam" id="PF03466">
    <property type="entry name" value="LysR_substrate"/>
    <property type="match status" value="1"/>
</dbReference>
<dbReference type="PANTHER" id="PTHR30419">
    <property type="entry name" value="HTH-TYPE TRANSCRIPTIONAL REGULATOR YBHD"/>
    <property type="match status" value="1"/>
</dbReference>
<organism evidence="6 7">
    <name type="scientific">Companilactobacillus suantsaicola</name>
    <dbReference type="NCBI Taxonomy" id="2487723"/>
    <lineage>
        <taxon>Bacteria</taxon>
        <taxon>Bacillati</taxon>
        <taxon>Bacillota</taxon>
        <taxon>Bacilli</taxon>
        <taxon>Lactobacillales</taxon>
        <taxon>Lactobacillaceae</taxon>
        <taxon>Companilactobacillus</taxon>
    </lineage>
</organism>
<dbReference type="Proteomes" id="UP000298021">
    <property type="component" value="Unassembled WGS sequence"/>
</dbReference>
<dbReference type="RefSeq" id="WP_135373052.1">
    <property type="nucleotide sequence ID" value="NZ_RKLY01000017.1"/>
</dbReference>
<evidence type="ECO:0000313" key="6">
    <source>
        <dbReference type="EMBL" id="TGD22906.1"/>
    </source>
</evidence>
<name>A0A4Z0JLK0_9LACO</name>
<dbReference type="PRINTS" id="PR00039">
    <property type="entry name" value="HTHLYSR"/>
</dbReference>
<sequence length="299" mass="34378">MDLHKLKIFVDLSKTLNYTDTAENLFTTQGNISKQVIALEKELGVSLFKRAHRKIELTPQGEIALPYAKKMIAEYTDLQNSLNEFQAAKNLTIEMHTIPTMPSYESFTLITKFLQKHPEVHMQLQEEESYNLVTSLKAGKCEIIFARTFDFDDSDLERIVMEADDFVAVLPKQHPLANEKKLNLVQLKNDQFMILGPSTNLYQPVIKLCQKAGFKPKITYEGTRVDLIMQMVQNNLGVSLMMKKTAEKFDSSDFVMVPLTDNVKNNLSFIRVRGQHSSANEMFWRYVQKNVDWGIQKSN</sequence>
<dbReference type="GO" id="GO:0003677">
    <property type="term" value="F:DNA binding"/>
    <property type="evidence" value="ECO:0007669"/>
    <property type="project" value="UniProtKB-KW"/>
</dbReference>
<dbReference type="InterPro" id="IPR036388">
    <property type="entry name" value="WH-like_DNA-bd_sf"/>
</dbReference>